<dbReference type="AlphaFoldDB" id="A0AAQ1GIS3"/>
<protein>
    <submittedName>
        <fullName evidence="4">DnaJ domain-containing protein</fullName>
    </submittedName>
</protein>
<dbReference type="EMBL" id="FNZM01000012">
    <property type="protein sequence ID" value="SEJ98265.1"/>
    <property type="molecule type" value="Genomic_DNA"/>
</dbReference>
<feature type="transmembrane region" description="Helical" evidence="2">
    <location>
        <begin position="274"/>
        <end position="293"/>
    </location>
</feature>
<feature type="domain" description="J" evidence="3">
    <location>
        <begin position="14"/>
        <end position="76"/>
    </location>
</feature>
<feature type="compositionally biased region" description="Basic and acidic residues" evidence="1">
    <location>
        <begin position="154"/>
        <end position="189"/>
    </location>
</feature>
<dbReference type="CDD" id="cd06257">
    <property type="entry name" value="DnaJ"/>
    <property type="match status" value="1"/>
</dbReference>
<evidence type="ECO:0000256" key="2">
    <source>
        <dbReference type="SAM" id="Phobius"/>
    </source>
</evidence>
<dbReference type="SMART" id="SM00271">
    <property type="entry name" value="DnaJ"/>
    <property type="match status" value="1"/>
</dbReference>
<dbReference type="InterPro" id="IPR052758">
    <property type="entry name" value="SRC_co-chaperone"/>
</dbReference>
<evidence type="ECO:0000313" key="5">
    <source>
        <dbReference type="Proteomes" id="UP000183529"/>
    </source>
</evidence>
<proteinExistence type="predicted"/>
<feature type="region of interest" description="Disordered" evidence="1">
    <location>
        <begin position="154"/>
        <end position="196"/>
    </location>
</feature>
<dbReference type="PANTHER" id="PTHR44200:SF1">
    <property type="entry name" value="DNAJ HOMOLOG SUBFAMILY C MEMBER 7"/>
    <property type="match status" value="1"/>
</dbReference>
<dbReference type="Proteomes" id="UP000183529">
    <property type="component" value="Unassembled WGS sequence"/>
</dbReference>
<dbReference type="InterPro" id="IPR001623">
    <property type="entry name" value="DnaJ_domain"/>
</dbReference>
<evidence type="ECO:0000313" key="4">
    <source>
        <dbReference type="EMBL" id="SEJ98265.1"/>
    </source>
</evidence>
<accession>A0AAQ1GIS3</accession>
<dbReference type="Gene3D" id="1.10.287.110">
    <property type="entry name" value="DnaJ domain"/>
    <property type="match status" value="1"/>
</dbReference>
<evidence type="ECO:0000259" key="3">
    <source>
        <dbReference type="PROSITE" id="PS50076"/>
    </source>
</evidence>
<keyword evidence="2" id="KW-1133">Transmembrane helix</keyword>
<dbReference type="PANTHER" id="PTHR44200">
    <property type="entry name" value="DNAJ HOMOLOG SUBFAMILY C MEMBER 7"/>
    <property type="match status" value="1"/>
</dbReference>
<gene>
    <name evidence="4" type="ORF">SAMN05216550_11247</name>
</gene>
<dbReference type="RefSeq" id="WP_074984913.1">
    <property type="nucleotide sequence ID" value="NZ_CADFGN010000004.1"/>
</dbReference>
<sequence length="421" mass="47536">MPAPHPRTREDYDRLYYRLELEPGASAADIKHNYRQLAQIFHPDKWRHPTAASLHWADEQFKKIKEAREVLEGYWLAHHEAPASRTALGESQLADARGQMRDLQLRRERLRGEIDAMQSEQARGVAELTRMQAERERLASELIQLRDEVSRARMREAARRDMERMQERTQQRTREQAAEAQAQRERDEAAFAAQAASEAASHATRDAAMTAGPWPPAKHAVRDACFGRLDDPSRGWLITLSGIVVAMIVLFVVAHRIVFSVFDATGGWRWLGDTLQAVLIAAGVVFAGGFAWAQRHFYRADRAGRAHAVALPAPETWRRVNAALRGTGRYGATWQIESCTLSPGDSGFDLRAVLTYSTKAVADSQAHQTLRVHCRAQQTDAQETRLAWGFTVEAPTWWLVPAAKIVRDLRRRVEAELAARV</sequence>
<feature type="transmembrane region" description="Helical" evidence="2">
    <location>
        <begin position="236"/>
        <end position="262"/>
    </location>
</feature>
<dbReference type="PRINTS" id="PR00625">
    <property type="entry name" value="JDOMAIN"/>
</dbReference>
<organism evidence="4 5">
    <name type="scientific">Paraburkholderia tropica</name>
    <dbReference type="NCBI Taxonomy" id="92647"/>
    <lineage>
        <taxon>Bacteria</taxon>
        <taxon>Pseudomonadati</taxon>
        <taxon>Pseudomonadota</taxon>
        <taxon>Betaproteobacteria</taxon>
        <taxon>Burkholderiales</taxon>
        <taxon>Burkholderiaceae</taxon>
        <taxon>Paraburkholderia</taxon>
    </lineage>
</organism>
<dbReference type="Pfam" id="PF00226">
    <property type="entry name" value="DnaJ"/>
    <property type="match status" value="1"/>
</dbReference>
<dbReference type="PROSITE" id="PS50076">
    <property type="entry name" value="DNAJ_2"/>
    <property type="match status" value="1"/>
</dbReference>
<dbReference type="SUPFAM" id="SSF46565">
    <property type="entry name" value="Chaperone J-domain"/>
    <property type="match status" value="1"/>
</dbReference>
<evidence type="ECO:0000256" key="1">
    <source>
        <dbReference type="SAM" id="MobiDB-lite"/>
    </source>
</evidence>
<reference evidence="4 5" key="1">
    <citation type="submission" date="2016-10" db="EMBL/GenBank/DDBJ databases">
        <authorList>
            <person name="Varghese N."/>
            <person name="Submissions S."/>
        </authorList>
    </citation>
    <scope>NUCLEOTIDE SEQUENCE [LARGE SCALE GENOMIC DNA]</scope>
    <source>
        <strain evidence="4 5">LMG 22274</strain>
    </source>
</reference>
<name>A0AAQ1GIS3_9BURK</name>
<dbReference type="InterPro" id="IPR036869">
    <property type="entry name" value="J_dom_sf"/>
</dbReference>
<keyword evidence="2" id="KW-0812">Transmembrane</keyword>
<keyword evidence="2" id="KW-0472">Membrane</keyword>
<comment type="caution">
    <text evidence="4">The sequence shown here is derived from an EMBL/GenBank/DDBJ whole genome shotgun (WGS) entry which is preliminary data.</text>
</comment>